<keyword evidence="15" id="KW-1185">Reference proteome</keyword>
<dbReference type="Pfam" id="PF22622">
    <property type="entry name" value="MFE-2_hydrat-2_N"/>
    <property type="match status" value="1"/>
</dbReference>
<dbReference type="GO" id="GO:0018812">
    <property type="term" value="F:3-hydroxyacyl-CoA dehydratase activity"/>
    <property type="evidence" value="ECO:0007669"/>
    <property type="project" value="UniProtKB-ARBA"/>
</dbReference>
<dbReference type="InterPro" id="IPR002539">
    <property type="entry name" value="MaoC-like_dom"/>
</dbReference>
<keyword evidence="5" id="KW-0560">Oxidoreductase</keyword>
<organism evidence="14 15">
    <name type="scientific">Vespula maculifrons</name>
    <name type="common">Eastern yellow jacket</name>
    <name type="synonym">Wasp</name>
    <dbReference type="NCBI Taxonomy" id="7453"/>
    <lineage>
        <taxon>Eukaryota</taxon>
        <taxon>Metazoa</taxon>
        <taxon>Ecdysozoa</taxon>
        <taxon>Arthropoda</taxon>
        <taxon>Hexapoda</taxon>
        <taxon>Insecta</taxon>
        <taxon>Pterygota</taxon>
        <taxon>Neoptera</taxon>
        <taxon>Endopterygota</taxon>
        <taxon>Hymenoptera</taxon>
        <taxon>Apocrita</taxon>
        <taxon>Aculeata</taxon>
        <taxon>Vespoidea</taxon>
        <taxon>Vespidae</taxon>
        <taxon>Vespinae</taxon>
        <taxon>Vespula</taxon>
    </lineage>
</organism>
<dbReference type="PANTHER" id="PTHR45024:SF2">
    <property type="entry name" value="SCP2 DOMAIN-CONTAINING PROTEIN"/>
    <property type="match status" value="1"/>
</dbReference>
<dbReference type="SUPFAM" id="SSF51735">
    <property type="entry name" value="NAD(P)-binding Rossmann-fold domains"/>
    <property type="match status" value="1"/>
</dbReference>
<reference evidence="14 15" key="1">
    <citation type="journal article" date="2024" name="Ann. Entomol. Soc. Am.">
        <title>Genomic analyses of the southern and eastern yellowjacket wasps (Hymenoptera: Vespidae) reveal evolutionary signatures of social life.</title>
        <authorList>
            <person name="Catto M.A."/>
            <person name="Caine P.B."/>
            <person name="Orr S.E."/>
            <person name="Hunt B.G."/>
            <person name="Goodisman M.A.D."/>
        </authorList>
    </citation>
    <scope>NUCLEOTIDE SEQUENCE [LARGE SCALE GENOMIC DNA]</scope>
    <source>
        <strain evidence="14">232</strain>
        <tissue evidence="14">Head and thorax</tissue>
    </source>
</reference>
<dbReference type="Proteomes" id="UP001607303">
    <property type="component" value="Unassembled WGS sequence"/>
</dbReference>
<dbReference type="CDD" id="cd03448">
    <property type="entry name" value="HDE_HSD"/>
    <property type="match status" value="1"/>
</dbReference>
<dbReference type="Gene3D" id="3.40.50.720">
    <property type="entry name" value="NAD(P)-binding Rossmann-like Domain"/>
    <property type="match status" value="1"/>
</dbReference>
<evidence type="ECO:0000256" key="1">
    <source>
        <dbReference type="ARBA" id="ARBA00004275"/>
    </source>
</evidence>
<dbReference type="SUPFAM" id="SSF55718">
    <property type="entry name" value="SCP-like"/>
    <property type="match status" value="1"/>
</dbReference>
<dbReference type="Gene3D" id="3.10.129.10">
    <property type="entry name" value="Hotdog Thioesterase"/>
    <property type="match status" value="1"/>
</dbReference>
<evidence type="ECO:0000256" key="5">
    <source>
        <dbReference type="ARBA" id="ARBA00023002"/>
    </source>
</evidence>
<dbReference type="Gene3D" id="3.30.1050.10">
    <property type="entry name" value="SCP2 sterol-binding domain"/>
    <property type="match status" value="1"/>
</dbReference>
<dbReference type="GO" id="GO:0016491">
    <property type="term" value="F:oxidoreductase activity"/>
    <property type="evidence" value="ECO:0007669"/>
    <property type="project" value="UniProtKB-KW"/>
</dbReference>
<dbReference type="Pfam" id="PF00106">
    <property type="entry name" value="adh_short"/>
    <property type="match status" value="1"/>
</dbReference>
<dbReference type="PRINTS" id="PR00080">
    <property type="entry name" value="SDRFAMILY"/>
</dbReference>
<dbReference type="FunFam" id="3.10.129.10:FF:000013">
    <property type="entry name" value="Peroxisomal multifunctional enzyme type 2"/>
    <property type="match status" value="1"/>
</dbReference>
<dbReference type="SUPFAM" id="SSF54637">
    <property type="entry name" value="Thioesterase/thiol ester dehydrase-isomerase"/>
    <property type="match status" value="2"/>
</dbReference>
<dbReference type="AlphaFoldDB" id="A0ABD2BU05"/>
<sequence length="750" mass="82339">MTELRFDNRVVVVTGAGAVITISLGRAYALLFASRGASVVVNDLGGGRHGDGKSSQAADNVVAEIQKNGGKAVADYNSVVDGAKIIKTAINTFGRVDVVVNNAGILKDKSFAKMSESDWDLIQDVHVKGAFKTTQAAWPYFCKQNYGKVIFTSSNSGLCGNFGQTNYSTAKMGLVGFANTLAIEGAKKNICINVIVPTAASRLTEDIIPPDLFKQLKPELIAPIVFWLCHEKCNESGSVIESAIGWVRKCKRGMVRSSGCVLRKNLDDIVTPENVQENWSDIVDMTSAKHASNMEEIVGDQMNIIDDLKNGVSKRKIDDNVTYNNYNGRDGILYALGVGATVQDPSDLRYLYENHENFALLPTYYIIFGVLGCMQNPIISNALPDLQINPVNTLHGEQYLEIYKVLPVEAKVKTVYKVLDVLDKGKGTVVLVQHDTFDANSEEKLSTGQISVYVVGVSGFQGKRTSPHIIPIIDPPNRNPDASVTQKTTTDQAALYRLSGDLNPLHIDSNVATMAGYKKPILHGLCSLGFSTRHILNTYANGDPSLFKAIKVRFAKPVLPGETLRTDMWQNGNRIHFRTSIVETNTAIITGKFRKVIIKLKRNFYYLFTSGAYIDLFSVKSKVTPTVSTPIANNNDLKSNAVFDTMKDYVKANPDQTKKVNAIFLYNITVNGNPKAQWTLDLKKGDVYKGQPTSGKADTTLTIEDKDMMDIATGKINPQVAFMQGKLKITGNIMLTQKLKTLMEMNKAKL</sequence>
<evidence type="ECO:0000259" key="12">
    <source>
        <dbReference type="Pfam" id="PF02036"/>
    </source>
</evidence>
<evidence type="ECO:0000256" key="2">
    <source>
        <dbReference type="ARBA" id="ARBA00005005"/>
    </source>
</evidence>
<comment type="subcellular location">
    <subcellularLocation>
        <location evidence="1">Peroxisome</location>
    </subcellularLocation>
</comment>
<evidence type="ECO:0000256" key="3">
    <source>
        <dbReference type="ARBA" id="ARBA00006484"/>
    </source>
</evidence>
<dbReference type="CDD" id="cd05353">
    <property type="entry name" value="hydroxyacyl-CoA-like_DH_SDR_c-like"/>
    <property type="match status" value="1"/>
</dbReference>
<evidence type="ECO:0000259" key="11">
    <source>
        <dbReference type="Pfam" id="PF01575"/>
    </source>
</evidence>
<keyword evidence="4" id="KW-0276">Fatty acid metabolism</keyword>
<feature type="domain" description="SCP2" evidence="12">
    <location>
        <begin position="652"/>
        <end position="743"/>
    </location>
</feature>
<dbReference type="InterPro" id="IPR054357">
    <property type="entry name" value="MFE-2_N"/>
</dbReference>
<evidence type="ECO:0000313" key="14">
    <source>
        <dbReference type="EMBL" id="KAL2736231.1"/>
    </source>
</evidence>
<evidence type="ECO:0000313" key="15">
    <source>
        <dbReference type="Proteomes" id="UP001607303"/>
    </source>
</evidence>
<dbReference type="GO" id="GO:0016853">
    <property type="term" value="F:isomerase activity"/>
    <property type="evidence" value="ECO:0007669"/>
    <property type="project" value="UniProtKB-KW"/>
</dbReference>
<protein>
    <recommendedName>
        <fullName evidence="10">Peroxisomal multifunctional enzyme type 2</fullName>
    </recommendedName>
</protein>
<dbReference type="GO" id="GO:0006631">
    <property type="term" value="P:fatty acid metabolic process"/>
    <property type="evidence" value="ECO:0007669"/>
    <property type="project" value="UniProtKB-KW"/>
</dbReference>
<dbReference type="InterPro" id="IPR020904">
    <property type="entry name" value="Sc_DH/Rdtase_CS"/>
</dbReference>
<accession>A0ABD2BU05</accession>
<dbReference type="PRINTS" id="PR00081">
    <property type="entry name" value="GDHRDH"/>
</dbReference>
<evidence type="ECO:0000259" key="13">
    <source>
        <dbReference type="Pfam" id="PF22622"/>
    </source>
</evidence>
<dbReference type="InterPro" id="IPR051687">
    <property type="entry name" value="Peroxisomal_Beta-Oxidation"/>
</dbReference>
<feature type="domain" description="MaoC-like" evidence="11">
    <location>
        <begin position="475"/>
        <end position="589"/>
    </location>
</feature>
<evidence type="ECO:0000256" key="9">
    <source>
        <dbReference type="ARBA" id="ARBA00023239"/>
    </source>
</evidence>
<dbReference type="InterPro" id="IPR002347">
    <property type="entry name" value="SDR_fam"/>
</dbReference>
<dbReference type="Pfam" id="PF01575">
    <property type="entry name" value="MaoC_dehydratas"/>
    <property type="match status" value="1"/>
</dbReference>
<dbReference type="InterPro" id="IPR036527">
    <property type="entry name" value="SCP2_sterol-bd_dom_sf"/>
</dbReference>
<comment type="similarity">
    <text evidence="3">Belongs to the short-chain dehydrogenases/reductases (SDR) family.</text>
</comment>
<dbReference type="PROSITE" id="PS00061">
    <property type="entry name" value="ADH_SHORT"/>
    <property type="match status" value="1"/>
</dbReference>
<keyword evidence="9" id="KW-0456">Lyase</keyword>
<gene>
    <name evidence="14" type="ORF">V1477_012740</name>
</gene>
<keyword evidence="6" id="KW-0443">Lipid metabolism</keyword>
<proteinExistence type="inferred from homology"/>
<evidence type="ECO:0000256" key="6">
    <source>
        <dbReference type="ARBA" id="ARBA00023098"/>
    </source>
</evidence>
<keyword evidence="8" id="KW-0413">Isomerase</keyword>
<dbReference type="GO" id="GO:0005777">
    <property type="term" value="C:peroxisome"/>
    <property type="evidence" value="ECO:0007669"/>
    <property type="project" value="UniProtKB-SubCell"/>
</dbReference>
<feature type="domain" description="Peroxisomal multifunctional enzyme type 2-like N-terminal" evidence="13">
    <location>
        <begin position="325"/>
        <end position="456"/>
    </location>
</feature>
<dbReference type="InterPro" id="IPR003033">
    <property type="entry name" value="SCP2_sterol-bd_dom"/>
</dbReference>
<dbReference type="EMBL" id="JAYRBN010000066">
    <property type="protein sequence ID" value="KAL2736231.1"/>
    <property type="molecule type" value="Genomic_DNA"/>
</dbReference>
<name>A0ABD2BU05_VESMC</name>
<comment type="pathway">
    <text evidence="2">Lipid metabolism; fatty acid beta-oxidation.</text>
</comment>
<evidence type="ECO:0000256" key="7">
    <source>
        <dbReference type="ARBA" id="ARBA00023140"/>
    </source>
</evidence>
<dbReference type="Pfam" id="PF02036">
    <property type="entry name" value="SCP2"/>
    <property type="match status" value="1"/>
</dbReference>
<evidence type="ECO:0000256" key="10">
    <source>
        <dbReference type="ARBA" id="ARBA00073497"/>
    </source>
</evidence>
<dbReference type="PANTHER" id="PTHR45024">
    <property type="entry name" value="DEHYDROGENASES, SHORT CHAIN"/>
    <property type="match status" value="1"/>
</dbReference>
<evidence type="ECO:0000256" key="4">
    <source>
        <dbReference type="ARBA" id="ARBA00022832"/>
    </source>
</evidence>
<dbReference type="InterPro" id="IPR029069">
    <property type="entry name" value="HotDog_dom_sf"/>
</dbReference>
<comment type="caution">
    <text evidence="14">The sequence shown here is derived from an EMBL/GenBank/DDBJ whole genome shotgun (WGS) entry which is preliminary data.</text>
</comment>
<dbReference type="Gene3D" id="1.10.287.4290">
    <property type="match status" value="1"/>
</dbReference>
<dbReference type="FunFam" id="3.40.50.720:FF:000185">
    <property type="entry name" value="peroxisomal multifunctional enzyme type 2"/>
    <property type="match status" value="1"/>
</dbReference>
<dbReference type="InterPro" id="IPR036291">
    <property type="entry name" value="NAD(P)-bd_dom_sf"/>
</dbReference>
<evidence type="ECO:0000256" key="8">
    <source>
        <dbReference type="ARBA" id="ARBA00023235"/>
    </source>
</evidence>
<keyword evidence="7" id="KW-0576">Peroxisome</keyword>